<protein>
    <submittedName>
        <fullName evidence="1">Uncharacterized protein</fullName>
    </submittedName>
</protein>
<accession>A0A6A4FCZ8</accession>
<dbReference type="AlphaFoldDB" id="A0A6A4FCZ8"/>
<organism evidence="1 2">
    <name type="scientific">Phytophthora rubi</name>
    <dbReference type="NCBI Taxonomy" id="129364"/>
    <lineage>
        <taxon>Eukaryota</taxon>
        <taxon>Sar</taxon>
        <taxon>Stramenopiles</taxon>
        <taxon>Oomycota</taxon>
        <taxon>Peronosporomycetes</taxon>
        <taxon>Peronosporales</taxon>
        <taxon>Peronosporaceae</taxon>
        <taxon>Phytophthora</taxon>
    </lineage>
</organism>
<evidence type="ECO:0000313" key="2">
    <source>
        <dbReference type="Proteomes" id="UP000434957"/>
    </source>
</evidence>
<reference evidence="1 2" key="1">
    <citation type="submission" date="2018-08" db="EMBL/GenBank/DDBJ databases">
        <title>Genomic investigation of the strawberry pathogen Phytophthora fragariae indicates pathogenicity is determined by transcriptional variation in three key races.</title>
        <authorList>
            <person name="Adams T.M."/>
            <person name="Armitage A.D."/>
            <person name="Sobczyk M.K."/>
            <person name="Bates H.J."/>
            <person name="Dunwell J.M."/>
            <person name="Nellist C.F."/>
            <person name="Harrison R.J."/>
        </authorList>
    </citation>
    <scope>NUCLEOTIDE SEQUENCE [LARGE SCALE GENOMIC DNA]</scope>
    <source>
        <strain evidence="1 2">SCRP333</strain>
    </source>
</reference>
<proteinExistence type="predicted"/>
<comment type="caution">
    <text evidence="1">The sequence shown here is derived from an EMBL/GenBank/DDBJ whole genome shotgun (WGS) entry which is preliminary data.</text>
</comment>
<sequence>MSLPIRVKRWPLLYFGTAVGDLDDMMFGVVNPTLEVMRIKASYVDDISGARNDVGEENKAEKCAVLGTSVAWVNVKSVTEESKPGRNGLLCDGVGVLGAVLVKLLNIRVGVRMRGEEYVNRS</sequence>
<dbReference type="EMBL" id="QXFT01000375">
    <property type="protein sequence ID" value="KAE9345746.1"/>
    <property type="molecule type" value="Genomic_DNA"/>
</dbReference>
<keyword evidence="2" id="KW-1185">Reference proteome</keyword>
<name>A0A6A4FCZ8_9STRA</name>
<evidence type="ECO:0000313" key="1">
    <source>
        <dbReference type="EMBL" id="KAE9345746.1"/>
    </source>
</evidence>
<gene>
    <name evidence="1" type="ORF">PR003_g7807</name>
</gene>
<dbReference type="Proteomes" id="UP000434957">
    <property type="component" value="Unassembled WGS sequence"/>
</dbReference>